<dbReference type="EMBL" id="OP094601">
    <property type="protein sequence ID" value="WFD49987.1"/>
    <property type="molecule type" value="Genomic_RNA"/>
</dbReference>
<feature type="coiled-coil region" evidence="1">
    <location>
        <begin position="33"/>
        <end position="60"/>
    </location>
</feature>
<proteinExistence type="predicted"/>
<organism evidence="2">
    <name type="scientific">Bamboo rat calicvirus</name>
    <dbReference type="NCBI Taxonomy" id="3038166"/>
    <lineage>
        <taxon>Viruses</taxon>
        <taxon>Riboviria</taxon>
        <taxon>Orthornavirae</taxon>
        <taxon>Pisuviricota</taxon>
        <taxon>Pisoniviricetes</taxon>
        <taxon>Picornavirales</taxon>
        <taxon>Caliciviridae</taxon>
    </lineage>
</organism>
<reference evidence="2" key="1">
    <citation type="journal article" date="2023" name="Nat. Commun.">
        <title>Virus diversity, wildlife-domestic animal circulation and potential zoonotic viruses of small mammals, pangolins and zoo animals.</title>
        <authorList>
            <person name="Cui X."/>
            <person name="Fan K."/>
            <person name="Liang X."/>
            <person name="Gong W."/>
            <person name="Chen W."/>
            <person name="He B."/>
            <person name="Chen X."/>
            <person name="Wang H."/>
            <person name="Wang X."/>
            <person name="Zhang P."/>
            <person name="Lu X."/>
            <person name="Chen R."/>
            <person name="Lin K."/>
            <person name="Liu J."/>
            <person name="Zhai J."/>
            <person name="Liu D.X."/>
            <person name="Shan F."/>
            <person name="Li Y."/>
            <person name="Chen R.A."/>
            <person name="Meng H."/>
            <person name="Li X."/>
            <person name="Mi S."/>
            <person name="Jiang J."/>
            <person name="Zhou N."/>
            <person name="Chen Z."/>
            <person name="Zou J.-J."/>
            <person name="Ge D."/>
            <person name="Yang Q."/>
            <person name="He K."/>
            <person name="Chen T."/>
            <person name="Wu Y.-J."/>
            <person name="Lu H."/>
            <person name="Irwin D.M."/>
            <person name="Shen X."/>
            <person name="Hu Y."/>
            <person name="Lu X."/>
            <person name="Ding C."/>
            <person name="Guan Y."/>
            <person name="Tu C."/>
            <person name="Shen Y."/>
        </authorList>
    </citation>
    <scope>NUCLEOTIDE SEQUENCE</scope>
    <source>
        <strain evidence="2">B80F05</strain>
    </source>
</reference>
<accession>A0AAT9TWT4</accession>
<protein>
    <submittedName>
        <fullName evidence="2">VP2</fullName>
    </submittedName>
</protein>
<name>A0AAT9TWT4_9CALI</name>
<keyword evidence="1" id="KW-0175">Coiled coil</keyword>
<sequence length="175" mass="19157">MAEILGAIVGGIGAIGNLVLGGVNTGLETWQNQQQIDIMKNQLELQREALKQQADLARFAANTQFQVNQQVAELQAKNAAEAFPRQIDALVRSGLRYDQAVDMARGATYSLGGVTYDTSVAIQQQLPHVSLNRSRLTRRPQYQQTVANYSGWNNNQQITRSPGVISLGRFGESNA</sequence>
<evidence type="ECO:0000256" key="1">
    <source>
        <dbReference type="SAM" id="Coils"/>
    </source>
</evidence>
<evidence type="ECO:0000313" key="2">
    <source>
        <dbReference type="EMBL" id="WFD49987.1"/>
    </source>
</evidence>